<protein>
    <submittedName>
        <fullName evidence="1">Uncharacterized protein</fullName>
    </submittedName>
</protein>
<proteinExistence type="predicted"/>
<keyword evidence="2" id="KW-1185">Reference proteome</keyword>
<evidence type="ECO:0000313" key="2">
    <source>
        <dbReference type="Proteomes" id="UP001162992"/>
    </source>
</evidence>
<gene>
    <name evidence="1" type="ORF">O6H91_16G022000</name>
</gene>
<comment type="caution">
    <text evidence="1">The sequence shown here is derived from an EMBL/GenBank/DDBJ whole genome shotgun (WGS) entry which is preliminary data.</text>
</comment>
<name>A0ACC2BAL5_DIPCM</name>
<reference evidence="2" key="1">
    <citation type="journal article" date="2024" name="Proc. Natl. Acad. Sci. U.S.A.">
        <title>Extraordinary preservation of gene collinearity over three hundred million years revealed in homosporous lycophytes.</title>
        <authorList>
            <person name="Li C."/>
            <person name="Wickell D."/>
            <person name="Kuo L.Y."/>
            <person name="Chen X."/>
            <person name="Nie B."/>
            <person name="Liao X."/>
            <person name="Peng D."/>
            <person name="Ji J."/>
            <person name="Jenkins J."/>
            <person name="Williams M."/>
            <person name="Shu S."/>
            <person name="Plott C."/>
            <person name="Barry K."/>
            <person name="Rajasekar S."/>
            <person name="Grimwood J."/>
            <person name="Han X."/>
            <person name="Sun S."/>
            <person name="Hou Z."/>
            <person name="He W."/>
            <person name="Dai G."/>
            <person name="Sun C."/>
            <person name="Schmutz J."/>
            <person name="Leebens-Mack J.H."/>
            <person name="Li F.W."/>
            <person name="Wang L."/>
        </authorList>
    </citation>
    <scope>NUCLEOTIDE SEQUENCE [LARGE SCALE GENOMIC DNA]</scope>
    <source>
        <strain evidence="2">cv. PW_Plant_1</strain>
    </source>
</reference>
<dbReference type="EMBL" id="CM055107">
    <property type="protein sequence ID" value="KAJ7526761.1"/>
    <property type="molecule type" value="Genomic_DNA"/>
</dbReference>
<sequence length="343" mass="38870">MKSRLSQSGAIRSGMISLIMVMISFLACFYIAGRLWQDAEVRVHLSGPLQKTNGQRTGTLSIDDTLKRIDCKDKTKRLAELEIELSAARSQGYSARHPPISNATSNNRLHAVIGINTGFGQRSRRDSIRKTWMPTGTALQKLEVNKGIIIRFVVGRSANKGDSIDQLIGVENDEMKDFLILSDHIEDVEALSRKTKAFFSIAVEKWDADFYVKVDDNVFVNVDKLGEMLATHWDKPRVYVGCMKSGEVFSDPKHKWYEPEWWKFGDKKSYFTHAEGQLFGISKALAQYISINGALLHTYRHEDVSVGAWFLGLNVEHVDERRLCCASRTNGLYDYHTPELFSL</sequence>
<evidence type="ECO:0000313" key="1">
    <source>
        <dbReference type="EMBL" id="KAJ7526761.1"/>
    </source>
</evidence>
<organism evidence="1 2">
    <name type="scientific">Diphasiastrum complanatum</name>
    <name type="common">Issler's clubmoss</name>
    <name type="synonym">Lycopodium complanatum</name>
    <dbReference type="NCBI Taxonomy" id="34168"/>
    <lineage>
        <taxon>Eukaryota</taxon>
        <taxon>Viridiplantae</taxon>
        <taxon>Streptophyta</taxon>
        <taxon>Embryophyta</taxon>
        <taxon>Tracheophyta</taxon>
        <taxon>Lycopodiopsida</taxon>
        <taxon>Lycopodiales</taxon>
        <taxon>Lycopodiaceae</taxon>
        <taxon>Lycopodioideae</taxon>
        <taxon>Diphasiastrum</taxon>
    </lineage>
</organism>
<accession>A0ACC2BAL5</accession>
<dbReference type="Proteomes" id="UP001162992">
    <property type="component" value="Chromosome 16"/>
</dbReference>